<name>A0A840LCI1_9BURK</name>
<comment type="caution">
    <text evidence="2">The sequence shown here is derived from an EMBL/GenBank/DDBJ whole genome shotgun (WGS) entry which is preliminary data.</text>
</comment>
<reference evidence="2 3" key="1">
    <citation type="submission" date="2020-08" db="EMBL/GenBank/DDBJ databases">
        <title>Functional genomics of gut bacteria from endangered species of beetles.</title>
        <authorList>
            <person name="Carlos-Shanley C."/>
        </authorList>
    </citation>
    <scope>NUCLEOTIDE SEQUENCE [LARGE SCALE GENOMIC DNA]</scope>
    <source>
        <strain evidence="2 3">S00239</strain>
    </source>
</reference>
<feature type="domain" description="CHAT" evidence="1">
    <location>
        <begin position="854"/>
        <end position="913"/>
    </location>
</feature>
<feature type="domain" description="CHAT" evidence="1">
    <location>
        <begin position="750"/>
        <end position="810"/>
    </location>
</feature>
<dbReference type="Pfam" id="PF12770">
    <property type="entry name" value="CHAT"/>
    <property type="match status" value="2"/>
</dbReference>
<dbReference type="EMBL" id="JACHLP010000012">
    <property type="protein sequence ID" value="MBB4845866.1"/>
    <property type="molecule type" value="Genomic_DNA"/>
</dbReference>
<proteinExistence type="predicted"/>
<keyword evidence="3" id="KW-1185">Reference proteome</keyword>
<accession>A0A840LCI1</accession>
<evidence type="ECO:0000313" key="2">
    <source>
        <dbReference type="EMBL" id="MBB4845866.1"/>
    </source>
</evidence>
<organism evidence="2 3">
    <name type="scientific">Roseateles oligotrophus</name>
    <dbReference type="NCBI Taxonomy" id="1769250"/>
    <lineage>
        <taxon>Bacteria</taxon>
        <taxon>Pseudomonadati</taxon>
        <taxon>Pseudomonadota</taxon>
        <taxon>Betaproteobacteria</taxon>
        <taxon>Burkholderiales</taxon>
        <taxon>Sphaerotilaceae</taxon>
        <taxon>Roseateles</taxon>
    </lineage>
</organism>
<protein>
    <recommendedName>
        <fullName evidence="1">CHAT domain-containing protein</fullName>
    </recommendedName>
</protein>
<dbReference type="InterPro" id="IPR024983">
    <property type="entry name" value="CHAT_dom"/>
</dbReference>
<dbReference type="Gene3D" id="1.25.40.10">
    <property type="entry name" value="Tetratricopeptide repeat domain"/>
    <property type="match status" value="3"/>
</dbReference>
<gene>
    <name evidence="2" type="ORF">HNP55_004420</name>
</gene>
<dbReference type="Proteomes" id="UP000562027">
    <property type="component" value="Unassembled WGS sequence"/>
</dbReference>
<dbReference type="AlphaFoldDB" id="A0A840LCI1"/>
<dbReference type="InterPro" id="IPR011990">
    <property type="entry name" value="TPR-like_helical_dom_sf"/>
</dbReference>
<dbReference type="RefSeq" id="WP_184304208.1">
    <property type="nucleotide sequence ID" value="NZ_JACHLP010000012.1"/>
</dbReference>
<dbReference type="PANTHER" id="PTHR10098">
    <property type="entry name" value="RAPSYN-RELATED"/>
    <property type="match status" value="1"/>
</dbReference>
<evidence type="ECO:0000259" key="1">
    <source>
        <dbReference type="Pfam" id="PF12770"/>
    </source>
</evidence>
<dbReference type="SUPFAM" id="SSF48452">
    <property type="entry name" value="TPR-like"/>
    <property type="match status" value="2"/>
</dbReference>
<dbReference type="SMART" id="SM00028">
    <property type="entry name" value="TPR"/>
    <property type="match status" value="3"/>
</dbReference>
<evidence type="ECO:0000313" key="3">
    <source>
        <dbReference type="Proteomes" id="UP000562027"/>
    </source>
</evidence>
<dbReference type="InterPro" id="IPR019734">
    <property type="entry name" value="TPR_rpt"/>
</dbReference>
<sequence>MSEHSPALLRQQARTLLAEEAPASLPIACKLAELSQATQEAQGAQAPALLNAQAFVIEAMVVAQQLDLAMAWGPGLFKQIGQAGPEGLEGTGRVALALAAAHHARDEVEKALAWSTQALQAMAARAADFDAREYWTAQINHAVYLTAANQRPEAEALLQSIYAALQDQAALRPQLAQALRALTFNAARSERLADATRYAQQEVELRQRHLAHLKADLAGSLQNLATLLSRKGSFQEAEAAFRSLLSQFQPEDPDPAHIRPGILENFAGLLNSRGKFQEALEMSRAAEALLQAGPLAQSPRAARALRRMASAQMNLGQWGDALKTLQRCIGLLEASGQRADQPTALAAHLALSRVFLNLGDVGEAALALKTAEQHLQTEGALPSQLGHFQLLKADVMVGLDQPAAAYQALLDAETAFARIYPDKHDMRLFLLGHRCRLEPGDCPALQAFLKQWDESADDVLSPSTEALMSLALSVQERRQQHSDKAYAWAARALAAGRAGSMPNLEWRAFEALALSARAQGQAGEAIAFAKQAVNILQAMRSNLLSLNTNKDSGFVRNKLTIYRQLADWLAQAGRIAEALEVMQLVRLREQDDFAQRALATEMPALSLTPGEQALQAALEQHFGTEAEPGETRQRMLRLLVSERLSPAEKEELKTWMQGSNARRAAELQTLAQLLQQARVGKSEPTAAPSLTSTDAKTLHAHFLLGDDFLSILSSQAGTYQLQRQALDGRQLKQDIARFLQLLQERGDTLPLAQRLYQQLGLQIDLQAQAQGKHQIRLWLDGSLRYLPLGALHDGKQYLAQKYRLVLAGAAPAETGTEGWPAQALDHPGRPRLQGFGLTQAWPGYAALPGVAEEASHWKVDDRQTAALMRRFYAELAKRPADYAGALQRAQTAALQDRRLAYTHPYYWAAFTLVEAGAASAHGKR</sequence>